<dbReference type="InterPro" id="IPR000182">
    <property type="entry name" value="GNAT_dom"/>
</dbReference>
<gene>
    <name evidence="3" type="ORF">SAMN05421846_1123</name>
</gene>
<dbReference type="Proteomes" id="UP000198869">
    <property type="component" value="Unassembled WGS sequence"/>
</dbReference>
<feature type="domain" description="N-acetyltransferase" evidence="2">
    <location>
        <begin position="4"/>
        <end position="153"/>
    </location>
</feature>
<evidence type="ECO:0000313" key="4">
    <source>
        <dbReference type="Proteomes" id="UP000198869"/>
    </source>
</evidence>
<evidence type="ECO:0000259" key="2">
    <source>
        <dbReference type="PROSITE" id="PS51186"/>
    </source>
</evidence>
<dbReference type="SUPFAM" id="SSF55729">
    <property type="entry name" value="Acyl-CoA N-acyltransferases (Nat)"/>
    <property type="match status" value="1"/>
</dbReference>
<organism evidence="3 4">
    <name type="scientific">Chryseobacterium taeanense</name>
    <dbReference type="NCBI Taxonomy" id="311334"/>
    <lineage>
        <taxon>Bacteria</taxon>
        <taxon>Pseudomonadati</taxon>
        <taxon>Bacteroidota</taxon>
        <taxon>Flavobacteriia</taxon>
        <taxon>Flavobacteriales</taxon>
        <taxon>Weeksellaceae</taxon>
        <taxon>Chryseobacterium group</taxon>
        <taxon>Chryseobacterium</taxon>
    </lineage>
</organism>
<dbReference type="Pfam" id="PF00583">
    <property type="entry name" value="Acetyltransf_1"/>
    <property type="match status" value="1"/>
</dbReference>
<dbReference type="InterPro" id="IPR050769">
    <property type="entry name" value="NAT_camello-type"/>
</dbReference>
<dbReference type="PANTHER" id="PTHR13947">
    <property type="entry name" value="GNAT FAMILY N-ACETYLTRANSFERASE"/>
    <property type="match status" value="1"/>
</dbReference>
<dbReference type="GO" id="GO:0008080">
    <property type="term" value="F:N-acetyltransferase activity"/>
    <property type="evidence" value="ECO:0007669"/>
    <property type="project" value="InterPro"/>
</dbReference>
<dbReference type="PROSITE" id="PS51186">
    <property type="entry name" value="GNAT"/>
    <property type="match status" value="1"/>
</dbReference>
<dbReference type="PANTHER" id="PTHR13947:SF37">
    <property type="entry name" value="LD18367P"/>
    <property type="match status" value="1"/>
</dbReference>
<keyword evidence="4" id="KW-1185">Reference proteome</keyword>
<proteinExistence type="predicted"/>
<reference evidence="4" key="1">
    <citation type="submission" date="2016-10" db="EMBL/GenBank/DDBJ databases">
        <authorList>
            <person name="Varghese N."/>
            <person name="Submissions S."/>
        </authorList>
    </citation>
    <scope>NUCLEOTIDE SEQUENCE [LARGE SCALE GENOMIC DNA]</scope>
    <source>
        <strain evidence="4">DSM 17071</strain>
    </source>
</reference>
<dbReference type="InterPro" id="IPR016181">
    <property type="entry name" value="Acyl_CoA_acyltransferase"/>
</dbReference>
<protein>
    <submittedName>
        <fullName evidence="3">Acetyltransferase (GNAT) family protein</fullName>
    </submittedName>
</protein>
<dbReference type="AlphaFoldDB" id="A0A1G8MRM1"/>
<accession>A0A1G8MRM1</accession>
<sequence length="153" mass="17600">MNTIHIEKYRPEWKTYFEQFNRAWIEKYFVMEDIDKHVLSNPEEAILKDGGEILFAIYDGKVIGTVAIKKADEETMELTKMAVDENYRGIGAGKMLCKSAIDKAKDLNVKRLVLYTQSALKPALGIYKELGFTEVPVEQGKYKRANTKMEIEL</sequence>
<keyword evidence="1 3" id="KW-0808">Transferase</keyword>
<evidence type="ECO:0000256" key="1">
    <source>
        <dbReference type="ARBA" id="ARBA00022679"/>
    </source>
</evidence>
<dbReference type="RefSeq" id="WP_089860560.1">
    <property type="nucleotide sequence ID" value="NZ_FNDW01000012.1"/>
</dbReference>
<dbReference type="Gene3D" id="3.40.630.30">
    <property type="match status" value="1"/>
</dbReference>
<dbReference type="OrthoDB" id="1431064at2"/>
<name>A0A1G8MRM1_9FLAO</name>
<dbReference type="STRING" id="311334.SAMN05421846_1123"/>
<dbReference type="EMBL" id="FNDW01000012">
    <property type="protein sequence ID" value="SDI69940.1"/>
    <property type="molecule type" value="Genomic_DNA"/>
</dbReference>
<dbReference type="CDD" id="cd04301">
    <property type="entry name" value="NAT_SF"/>
    <property type="match status" value="1"/>
</dbReference>
<evidence type="ECO:0000313" key="3">
    <source>
        <dbReference type="EMBL" id="SDI69940.1"/>
    </source>
</evidence>